<dbReference type="Proteomes" id="UP000637695">
    <property type="component" value="Unassembled WGS sequence"/>
</dbReference>
<accession>A0A917K8W0</accession>
<sequence>MYSVLYDRICGWLCVAAAVTGWVWGGVSHFMAITPAERLIYAAAGSLMILAARGRPRYAVLCALWLGMGIFLWGLAGLAGLNANGVFRTTEPLENALRFVAGGWGMVAAVEDALAWRRKTA</sequence>
<feature type="transmembrane region" description="Helical" evidence="1">
    <location>
        <begin position="30"/>
        <end position="51"/>
    </location>
</feature>
<keyword evidence="1" id="KW-0472">Membrane</keyword>
<proteinExistence type="predicted"/>
<evidence type="ECO:0000313" key="2">
    <source>
        <dbReference type="EMBL" id="GGJ01978.1"/>
    </source>
</evidence>
<evidence type="ECO:0000256" key="1">
    <source>
        <dbReference type="SAM" id="Phobius"/>
    </source>
</evidence>
<reference evidence="2" key="2">
    <citation type="submission" date="2020-09" db="EMBL/GenBank/DDBJ databases">
        <authorList>
            <person name="Sun Q."/>
            <person name="Ohkuma M."/>
        </authorList>
    </citation>
    <scope>NUCLEOTIDE SEQUENCE</scope>
    <source>
        <strain evidence="2">JCM 18487</strain>
    </source>
</reference>
<keyword evidence="1" id="KW-1133">Transmembrane helix</keyword>
<feature type="transmembrane region" description="Helical" evidence="1">
    <location>
        <begin position="58"/>
        <end position="76"/>
    </location>
</feature>
<dbReference type="EMBL" id="BMOY01000010">
    <property type="protein sequence ID" value="GGJ01978.1"/>
    <property type="molecule type" value="Genomic_DNA"/>
</dbReference>
<keyword evidence="3" id="KW-1185">Reference proteome</keyword>
<name>A0A917K8W0_9BACL</name>
<feature type="transmembrane region" description="Helical" evidence="1">
    <location>
        <begin position="96"/>
        <end position="116"/>
    </location>
</feature>
<dbReference type="AlphaFoldDB" id="A0A917K8W0"/>
<protein>
    <submittedName>
        <fullName evidence="2">Uncharacterized protein</fullName>
    </submittedName>
</protein>
<keyword evidence="1" id="KW-0812">Transmembrane</keyword>
<dbReference type="RefSeq" id="WP_188881415.1">
    <property type="nucleotide sequence ID" value="NZ_BMOY01000010.1"/>
</dbReference>
<evidence type="ECO:0000313" key="3">
    <source>
        <dbReference type="Proteomes" id="UP000637695"/>
    </source>
</evidence>
<gene>
    <name evidence="2" type="ORF">GCM10010885_09030</name>
</gene>
<comment type="caution">
    <text evidence="2">The sequence shown here is derived from an EMBL/GenBank/DDBJ whole genome shotgun (WGS) entry which is preliminary data.</text>
</comment>
<reference evidence="2" key="1">
    <citation type="journal article" date="2014" name="Int. J. Syst. Evol. Microbiol.">
        <title>Complete genome sequence of Corynebacterium casei LMG S-19264T (=DSM 44701T), isolated from a smear-ripened cheese.</title>
        <authorList>
            <consortium name="US DOE Joint Genome Institute (JGI-PGF)"/>
            <person name="Walter F."/>
            <person name="Albersmeier A."/>
            <person name="Kalinowski J."/>
            <person name="Ruckert C."/>
        </authorList>
    </citation>
    <scope>NUCLEOTIDE SEQUENCE</scope>
    <source>
        <strain evidence="2">JCM 18487</strain>
    </source>
</reference>
<feature type="transmembrane region" description="Helical" evidence="1">
    <location>
        <begin position="5"/>
        <end position="24"/>
    </location>
</feature>
<organism evidence="2 3">
    <name type="scientific">Alicyclobacillus cellulosilyticus</name>
    <dbReference type="NCBI Taxonomy" id="1003997"/>
    <lineage>
        <taxon>Bacteria</taxon>
        <taxon>Bacillati</taxon>
        <taxon>Bacillota</taxon>
        <taxon>Bacilli</taxon>
        <taxon>Bacillales</taxon>
        <taxon>Alicyclobacillaceae</taxon>
        <taxon>Alicyclobacillus</taxon>
    </lineage>
</organism>